<dbReference type="PANTHER" id="PTHR44858:SF1">
    <property type="entry name" value="UDP-N-ACETYLGLUCOSAMINE--PEPTIDE N-ACETYLGLUCOSAMINYLTRANSFERASE SPINDLY-RELATED"/>
    <property type="match status" value="1"/>
</dbReference>
<sequence length="387" mass="44589">MQDEDDESWREEDRQNAEYHNEEGRQLMEKHAYEDAISAFKRALDHQPSYSSAHFNLAVAYAATGRRKEAIHHFAQAIELKSEGFPEAHVNRAALLYMEGRHSEALEHCEKALEEKPSYARAYYNLNTIYRAMGQQEKAISLSWKQIMSLCDDVQPDMKFPNTRHEPGPLSVVCVKWGKKYDSEYVNKLFRGVSKYLCAVPFTFYCLTDNPNGLEPDIQTRQLMPGFSGWWNKAHLFAPHHRWHGQILYLDLDSVITGSLDDFAKYSGSFAILKTDGMQNERRSQGVNSSIMMWNSSAAEDLEVIYTFLKANYKAVNSCIYKFDHWLEMLLPSDYHTLQDMELLQGQIVEYAASCQVECPSNARIVCFPLEPKPHNAPAPWVAEHWI</sequence>
<evidence type="ECO:0000256" key="4">
    <source>
        <dbReference type="SAM" id="MobiDB-lite"/>
    </source>
</evidence>
<evidence type="ECO:0000256" key="1">
    <source>
        <dbReference type="ARBA" id="ARBA00022737"/>
    </source>
</evidence>
<dbReference type="InterPro" id="IPR019734">
    <property type="entry name" value="TPR_rpt"/>
</dbReference>
<name>A0A6G0W623_9STRA</name>
<feature type="repeat" description="TPR" evidence="3">
    <location>
        <begin position="86"/>
        <end position="119"/>
    </location>
</feature>
<dbReference type="InterPro" id="IPR029044">
    <property type="entry name" value="Nucleotide-diphossugar_trans"/>
</dbReference>
<dbReference type="SMART" id="SM00028">
    <property type="entry name" value="TPR"/>
    <property type="match status" value="4"/>
</dbReference>
<dbReference type="InterPro" id="IPR050498">
    <property type="entry name" value="Ycf3"/>
</dbReference>
<evidence type="ECO:0000256" key="3">
    <source>
        <dbReference type="PROSITE-ProRule" id="PRU00339"/>
    </source>
</evidence>
<gene>
    <name evidence="5" type="ORF">Ae201684_018365</name>
</gene>
<dbReference type="PANTHER" id="PTHR44858">
    <property type="entry name" value="TETRATRICOPEPTIDE REPEAT PROTEIN 6"/>
    <property type="match status" value="1"/>
</dbReference>
<reference evidence="5 6" key="1">
    <citation type="submission" date="2019-07" db="EMBL/GenBank/DDBJ databases">
        <title>Genomics analysis of Aphanomyces spp. identifies a new class of oomycete effector associated with host adaptation.</title>
        <authorList>
            <person name="Gaulin E."/>
        </authorList>
    </citation>
    <scope>NUCLEOTIDE SEQUENCE [LARGE SCALE GENOMIC DNA]</scope>
    <source>
        <strain evidence="5 6">ATCC 201684</strain>
    </source>
</reference>
<dbReference type="PROSITE" id="PS50005">
    <property type="entry name" value="TPR"/>
    <property type="match status" value="3"/>
</dbReference>
<keyword evidence="2 3" id="KW-0802">TPR repeat</keyword>
<dbReference type="EMBL" id="VJMJ01000331">
    <property type="protein sequence ID" value="KAF0722527.1"/>
    <property type="molecule type" value="Genomic_DNA"/>
</dbReference>
<proteinExistence type="predicted"/>
<feature type="repeat" description="TPR" evidence="3">
    <location>
        <begin position="17"/>
        <end position="50"/>
    </location>
</feature>
<evidence type="ECO:0000313" key="6">
    <source>
        <dbReference type="Proteomes" id="UP000481153"/>
    </source>
</evidence>
<evidence type="ECO:0000313" key="5">
    <source>
        <dbReference type="EMBL" id="KAF0722527.1"/>
    </source>
</evidence>
<dbReference type="VEuPathDB" id="FungiDB:AeMF1_013430"/>
<dbReference type="Gene3D" id="1.25.40.10">
    <property type="entry name" value="Tetratricopeptide repeat domain"/>
    <property type="match status" value="2"/>
</dbReference>
<keyword evidence="6" id="KW-1185">Reference proteome</keyword>
<feature type="region of interest" description="Disordered" evidence="4">
    <location>
        <begin position="1"/>
        <end position="24"/>
    </location>
</feature>
<feature type="compositionally biased region" description="Acidic residues" evidence="4">
    <location>
        <begin position="1"/>
        <end position="10"/>
    </location>
</feature>
<protein>
    <submittedName>
        <fullName evidence="5">Uncharacterized protein</fullName>
    </submittedName>
</protein>
<accession>A0A6G0W623</accession>
<dbReference type="Pfam" id="PF00515">
    <property type="entry name" value="TPR_1"/>
    <property type="match status" value="1"/>
</dbReference>
<evidence type="ECO:0000256" key="2">
    <source>
        <dbReference type="ARBA" id="ARBA00022803"/>
    </source>
</evidence>
<dbReference type="SUPFAM" id="SSF53448">
    <property type="entry name" value="Nucleotide-diphospho-sugar transferases"/>
    <property type="match status" value="1"/>
</dbReference>
<dbReference type="SUPFAM" id="SSF48452">
    <property type="entry name" value="TPR-like"/>
    <property type="match status" value="1"/>
</dbReference>
<feature type="compositionally biased region" description="Basic and acidic residues" evidence="4">
    <location>
        <begin position="11"/>
        <end position="24"/>
    </location>
</feature>
<feature type="repeat" description="TPR" evidence="3">
    <location>
        <begin position="51"/>
        <end position="84"/>
    </location>
</feature>
<keyword evidence="1" id="KW-0677">Repeat</keyword>
<organism evidence="5 6">
    <name type="scientific">Aphanomyces euteiches</name>
    <dbReference type="NCBI Taxonomy" id="100861"/>
    <lineage>
        <taxon>Eukaryota</taxon>
        <taxon>Sar</taxon>
        <taxon>Stramenopiles</taxon>
        <taxon>Oomycota</taxon>
        <taxon>Saprolegniomycetes</taxon>
        <taxon>Saprolegniales</taxon>
        <taxon>Verrucalvaceae</taxon>
        <taxon>Aphanomyces</taxon>
    </lineage>
</organism>
<dbReference type="Proteomes" id="UP000481153">
    <property type="component" value="Unassembled WGS sequence"/>
</dbReference>
<dbReference type="InterPro" id="IPR011990">
    <property type="entry name" value="TPR-like_helical_dom_sf"/>
</dbReference>
<dbReference type="AlphaFoldDB" id="A0A6G0W623"/>
<comment type="caution">
    <text evidence="5">The sequence shown here is derived from an EMBL/GenBank/DDBJ whole genome shotgun (WGS) entry which is preliminary data.</text>
</comment>
<dbReference type="Pfam" id="PF13432">
    <property type="entry name" value="TPR_16"/>
    <property type="match status" value="1"/>
</dbReference>